<dbReference type="Pfam" id="PF07905">
    <property type="entry name" value="PucR"/>
    <property type="match status" value="1"/>
</dbReference>
<reference evidence="4" key="1">
    <citation type="journal article" date="2019" name="Int. J. Syst. Evol. Microbiol.">
        <title>The Global Catalogue of Microorganisms (GCM) 10K type strain sequencing project: providing services to taxonomists for standard genome sequencing and annotation.</title>
        <authorList>
            <consortium name="The Broad Institute Genomics Platform"/>
            <consortium name="The Broad Institute Genome Sequencing Center for Infectious Disease"/>
            <person name="Wu L."/>
            <person name="Ma J."/>
        </authorList>
    </citation>
    <scope>NUCLEOTIDE SEQUENCE [LARGE SCALE GENOMIC DNA]</scope>
    <source>
        <strain evidence="4">JCM 16924</strain>
    </source>
</reference>
<dbReference type="Gene3D" id="1.10.10.2840">
    <property type="entry name" value="PucR C-terminal helix-turn-helix domain"/>
    <property type="match status" value="1"/>
</dbReference>
<dbReference type="RefSeq" id="WP_345561185.1">
    <property type="nucleotide sequence ID" value="NZ_BAAAZX010000002.1"/>
</dbReference>
<protein>
    <submittedName>
        <fullName evidence="3">PucR family transcriptional regulator</fullName>
    </submittedName>
</protein>
<dbReference type="EMBL" id="BAAAZX010000002">
    <property type="protein sequence ID" value="GAA3979093.1"/>
    <property type="molecule type" value="Genomic_DNA"/>
</dbReference>
<comment type="caution">
    <text evidence="3">The sequence shown here is derived from an EMBL/GenBank/DDBJ whole genome shotgun (WGS) entry which is preliminary data.</text>
</comment>
<dbReference type="InterPro" id="IPR051448">
    <property type="entry name" value="CdaR-like_regulators"/>
</dbReference>
<dbReference type="InterPro" id="IPR012914">
    <property type="entry name" value="PucR_dom"/>
</dbReference>
<gene>
    <name evidence="3" type="ORF">GCM10022232_08820</name>
</gene>
<evidence type="ECO:0000259" key="2">
    <source>
        <dbReference type="Pfam" id="PF13556"/>
    </source>
</evidence>
<dbReference type="Pfam" id="PF13556">
    <property type="entry name" value="HTH_30"/>
    <property type="match status" value="1"/>
</dbReference>
<evidence type="ECO:0000259" key="1">
    <source>
        <dbReference type="Pfam" id="PF07905"/>
    </source>
</evidence>
<dbReference type="PANTHER" id="PTHR33744:SF1">
    <property type="entry name" value="DNA-BINDING TRANSCRIPTIONAL ACTIVATOR ADER"/>
    <property type="match status" value="1"/>
</dbReference>
<sequence length="510" mass="54919">MAVTVRELLALPHLQMSLHAGADGVDREVSWVHPSDLPNPWAWLSAGELLLTNGTGLAADPGEQTVFIERLAEAGTSAFGLGLGMQGPPLTRALTDRADALSLPVVSVPYSVPFSAVVRAVADVNEREEARQLAGVARLYSLLRTSMAGGLPGPETFARLGRELKARLYLVDPETGLSLFEDGPETGFAPELVAEYAAHGSAIPGVLRLRRRAADGSRAAIALAVAVPGDQPTALVAEPTGEQLPGLDLLQHVATVGALELTQLTADRESRRRRGADLLRQLLDRGLDATTAGHRLAETGITPAAAVLVLTPAACDGPADDIDRRLSRLRAPHLLLRRDDSLHLVLEDRPEWLAELTRLLDAAAPMGVSDPIGTAARLPEAAQEARWALGAAETENRRVIRYGDETALPLLRTPAEAQVLASRVLGALVAHDAEHGTDYLHTLRVTLRRNRSWQSAADELHIHKQTLGYRLRKIEQLTGRGVTRTDHIAELWFAVRAHDLVHSRAARHAS</sequence>
<feature type="domain" description="PucR C-terminal helix-turn-helix" evidence="2">
    <location>
        <begin position="439"/>
        <end position="497"/>
    </location>
</feature>
<organism evidence="3 4">
    <name type="scientific">Streptomyces plumbiresistens</name>
    <dbReference type="NCBI Taxonomy" id="511811"/>
    <lineage>
        <taxon>Bacteria</taxon>
        <taxon>Bacillati</taxon>
        <taxon>Actinomycetota</taxon>
        <taxon>Actinomycetes</taxon>
        <taxon>Kitasatosporales</taxon>
        <taxon>Streptomycetaceae</taxon>
        <taxon>Streptomyces</taxon>
    </lineage>
</organism>
<accession>A0ABP7QD18</accession>
<dbReference type="InterPro" id="IPR042070">
    <property type="entry name" value="PucR_C-HTH_sf"/>
</dbReference>
<keyword evidence="4" id="KW-1185">Reference proteome</keyword>
<dbReference type="Proteomes" id="UP001500456">
    <property type="component" value="Unassembled WGS sequence"/>
</dbReference>
<name>A0ABP7QD18_9ACTN</name>
<dbReference type="InterPro" id="IPR025736">
    <property type="entry name" value="PucR_C-HTH_dom"/>
</dbReference>
<evidence type="ECO:0000313" key="4">
    <source>
        <dbReference type="Proteomes" id="UP001500456"/>
    </source>
</evidence>
<proteinExistence type="predicted"/>
<feature type="domain" description="Purine catabolism PurC-like" evidence="1">
    <location>
        <begin position="7"/>
        <end position="122"/>
    </location>
</feature>
<evidence type="ECO:0000313" key="3">
    <source>
        <dbReference type="EMBL" id="GAA3979093.1"/>
    </source>
</evidence>
<dbReference type="PANTHER" id="PTHR33744">
    <property type="entry name" value="CARBOHYDRATE DIACID REGULATOR"/>
    <property type="match status" value="1"/>
</dbReference>